<proteinExistence type="predicted"/>
<comment type="caution">
    <text evidence="7">The sequence shown here is derived from an EMBL/GenBank/DDBJ whole genome shotgun (WGS) entry which is preliminary data.</text>
</comment>
<evidence type="ECO:0000256" key="2">
    <source>
        <dbReference type="ARBA" id="ARBA00022692"/>
    </source>
</evidence>
<gene>
    <name evidence="7" type="ORF">H2200_008338</name>
</gene>
<evidence type="ECO:0008006" key="9">
    <source>
        <dbReference type="Google" id="ProtNLM"/>
    </source>
</evidence>
<feature type="transmembrane region" description="Helical" evidence="6">
    <location>
        <begin position="378"/>
        <end position="397"/>
    </location>
</feature>
<dbReference type="InterPro" id="IPR011701">
    <property type="entry name" value="MFS"/>
</dbReference>
<feature type="transmembrane region" description="Helical" evidence="6">
    <location>
        <begin position="472"/>
        <end position="491"/>
    </location>
</feature>
<organism evidence="7 8">
    <name type="scientific">Cladophialophora chaetospira</name>
    <dbReference type="NCBI Taxonomy" id="386627"/>
    <lineage>
        <taxon>Eukaryota</taxon>
        <taxon>Fungi</taxon>
        <taxon>Dikarya</taxon>
        <taxon>Ascomycota</taxon>
        <taxon>Pezizomycotina</taxon>
        <taxon>Eurotiomycetes</taxon>
        <taxon>Chaetothyriomycetidae</taxon>
        <taxon>Chaetothyriales</taxon>
        <taxon>Herpotrichiellaceae</taxon>
        <taxon>Cladophialophora</taxon>
    </lineage>
</organism>
<keyword evidence="2 6" id="KW-0812">Transmembrane</keyword>
<dbReference type="EMBL" id="JAPDRK010000012">
    <property type="protein sequence ID" value="KAJ9607265.1"/>
    <property type="molecule type" value="Genomic_DNA"/>
</dbReference>
<dbReference type="PANTHER" id="PTHR23502:SF30">
    <property type="entry name" value="TRANSPORTER, PUTATIVE (AFU_ORTHOLOGUE AFUA_8G04702)-RELATED"/>
    <property type="match status" value="1"/>
</dbReference>
<evidence type="ECO:0000313" key="8">
    <source>
        <dbReference type="Proteomes" id="UP001172673"/>
    </source>
</evidence>
<dbReference type="AlphaFoldDB" id="A0AA38X5K7"/>
<feature type="compositionally biased region" description="Basic and acidic residues" evidence="5">
    <location>
        <begin position="585"/>
        <end position="604"/>
    </location>
</feature>
<feature type="compositionally biased region" description="Basic and acidic residues" evidence="5">
    <location>
        <begin position="231"/>
        <end position="243"/>
    </location>
</feature>
<feature type="region of interest" description="Disordered" evidence="5">
    <location>
        <begin position="585"/>
        <end position="616"/>
    </location>
</feature>
<name>A0AA38X5K7_9EURO</name>
<evidence type="ECO:0000256" key="4">
    <source>
        <dbReference type="ARBA" id="ARBA00023136"/>
    </source>
</evidence>
<dbReference type="Gene3D" id="1.20.1250.20">
    <property type="entry name" value="MFS general substrate transporter like domains"/>
    <property type="match status" value="1"/>
</dbReference>
<feature type="transmembrane region" description="Helical" evidence="6">
    <location>
        <begin position="289"/>
        <end position="314"/>
    </location>
</feature>
<keyword evidence="4 6" id="KW-0472">Membrane</keyword>
<dbReference type="GO" id="GO:0005886">
    <property type="term" value="C:plasma membrane"/>
    <property type="evidence" value="ECO:0007669"/>
    <property type="project" value="TreeGrafter"/>
</dbReference>
<reference evidence="7" key="1">
    <citation type="submission" date="2022-10" db="EMBL/GenBank/DDBJ databases">
        <title>Culturing micro-colonial fungi from biological soil crusts in the Mojave desert and describing Neophaeococcomyces mojavensis, and introducing the new genera and species Taxawa tesnikishii.</title>
        <authorList>
            <person name="Kurbessoian T."/>
            <person name="Stajich J.E."/>
        </authorList>
    </citation>
    <scope>NUCLEOTIDE SEQUENCE</scope>
    <source>
        <strain evidence="7">TK_41</strain>
    </source>
</reference>
<evidence type="ECO:0000256" key="6">
    <source>
        <dbReference type="SAM" id="Phobius"/>
    </source>
</evidence>
<feature type="transmembrane region" description="Helical" evidence="6">
    <location>
        <begin position="403"/>
        <end position="429"/>
    </location>
</feature>
<dbReference type="InterPro" id="IPR036259">
    <property type="entry name" value="MFS_trans_sf"/>
</dbReference>
<feature type="compositionally biased region" description="Basic and acidic residues" evidence="5">
    <location>
        <begin position="968"/>
        <end position="977"/>
    </location>
</feature>
<feature type="region of interest" description="Disordered" evidence="5">
    <location>
        <begin position="231"/>
        <end position="253"/>
    </location>
</feature>
<protein>
    <recommendedName>
        <fullName evidence="9">Major facilitator superfamily (MFS) profile domain-containing protein</fullName>
    </recommendedName>
</protein>
<feature type="transmembrane region" description="Helical" evidence="6">
    <location>
        <begin position="334"/>
        <end position="357"/>
    </location>
</feature>
<keyword evidence="8" id="KW-1185">Reference proteome</keyword>
<dbReference type="GO" id="GO:0022857">
    <property type="term" value="F:transmembrane transporter activity"/>
    <property type="evidence" value="ECO:0007669"/>
    <property type="project" value="InterPro"/>
</dbReference>
<dbReference type="PANTHER" id="PTHR23502">
    <property type="entry name" value="MAJOR FACILITATOR SUPERFAMILY"/>
    <property type="match status" value="1"/>
</dbReference>
<evidence type="ECO:0000256" key="5">
    <source>
        <dbReference type="SAM" id="MobiDB-lite"/>
    </source>
</evidence>
<dbReference type="Proteomes" id="UP001172673">
    <property type="component" value="Unassembled WGS sequence"/>
</dbReference>
<accession>A0AA38X5K7</accession>
<feature type="transmembrane region" description="Helical" evidence="6">
    <location>
        <begin position="96"/>
        <end position="115"/>
    </location>
</feature>
<sequence length="1042" mass="114945">MAHEQSVRDHVPGTIHLVELEASEHDGKGHIVLHPQPSSDPEDPLNWSRKRKLWNIGIVYAYILGVGIPTTVQYSILTNISEETGIALADLNTGTGLMFLFAGCIPPMVWTAYTTSKGAWYAHRILIGFFVAPVESLPEVSVPDLFFAHERGNYMGLYCLFLFGSNALAPLIAGFIANSLGWKAAIWFGTIVAAVGTIVVFFCMEETIYFRSAVEGVNRSVDSTPTELIGEKSESKVAGDKVTSESSSPAASDIVRSPPRTYMQKLALFRLLPQRPSNKQMFIMMVRPLMMFFFFPNVDWSGFLYGASLCLYQVGNATVAFILGGEPYNFSSSMVGLSYVSGLIGSLLGWIYAGWIADKVTLILARRNHGIREPEQRLWVLVPSGIIAAAGLILWGVGAAHRVHWVGLMFGLAMFQFGIVVGATTSLAYNVDCFKEIAGESLILVIVIRNTMGYGMAYGITPWLNTSGVENTFIGTAFLFIGCTFSFLIMTNEKLELLLQKTATIEAAYEAAGQSERSTVAATSVLPPRKQPLPLFQTSTSAFFCVNVVDAGVRKLGLEAPPRQDISAQTRAALSIIHGEVVHGESSDISRNELEDVTDPKSEDNPSYLRHSPQQSRPKVLLLDELEQGVLLRATQAFADLEFPMYPILNMDDVMQQARWLSESSTGRKQLPESRRMGDDDKAILKMVAAIGLLTEGDTYQKLVSTIFDSLHSDIEAMIWSAAVDLKDLILLTLVVDAPFLTLMIDYASIGRQSCDALLSDKVLSPEQMTSWQDDYAYFRYRVSLWSMRAAESFPDHDTNPGLQMVHTILYLRAGHLRTLVARAFLCSGLREAAPLDIWTIVDTAADTIEVLTQLDFSTKEYRFHQAQFNHFLVSALDILLFATTYRSTGVGSPSANGEALAIPEATARKARQSAIIALDRLRALADCSTQARYLWERVRTMVLRLKISDYLFLPGSPRQGPAIAKVSEPDEARAQPRPDSAPYQAIPASVPDVSPTTFQEDLYSFQAGDMANWGFETQSSSGFDFDLTQDLSTLLNTTWMP</sequence>
<evidence type="ECO:0000256" key="1">
    <source>
        <dbReference type="ARBA" id="ARBA00004141"/>
    </source>
</evidence>
<comment type="subcellular location">
    <subcellularLocation>
        <location evidence="1">Membrane</location>
        <topology evidence="1">Multi-pass membrane protein</topology>
    </subcellularLocation>
</comment>
<keyword evidence="3 6" id="KW-1133">Transmembrane helix</keyword>
<feature type="region of interest" description="Disordered" evidence="5">
    <location>
        <begin position="963"/>
        <end position="986"/>
    </location>
</feature>
<feature type="transmembrane region" description="Helical" evidence="6">
    <location>
        <begin position="184"/>
        <end position="204"/>
    </location>
</feature>
<dbReference type="Pfam" id="PF07690">
    <property type="entry name" value="MFS_1"/>
    <property type="match status" value="1"/>
</dbReference>
<feature type="transmembrane region" description="Helical" evidence="6">
    <location>
        <begin position="157"/>
        <end position="178"/>
    </location>
</feature>
<feature type="transmembrane region" description="Helical" evidence="6">
    <location>
        <begin position="53"/>
        <end position="76"/>
    </location>
</feature>
<dbReference type="SUPFAM" id="SSF103473">
    <property type="entry name" value="MFS general substrate transporter"/>
    <property type="match status" value="1"/>
</dbReference>
<evidence type="ECO:0000256" key="3">
    <source>
        <dbReference type="ARBA" id="ARBA00022989"/>
    </source>
</evidence>
<evidence type="ECO:0000313" key="7">
    <source>
        <dbReference type="EMBL" id="KAJ9607265.1"/>
    </source>
</evidence>